<comment type="caution">
    <text evidence="7">The sequence shown here is derived from an EMBL/GenBank/DDBJ whole genome shotgun (WGS) entry which is preliminary data.</text>
</comment>
<dbReference type="GO" id="GO:0005886">
    <property type="term" value="C:plasma membrane"/>
    <property type="evidence" value="ECO:0007669"/>
    <property type="project" value="TreeGrafter"/>
</dbReference>
<dbReference type="AlphaFoldDB" id="A0AAD9Z7G1"/>
<dbReference type="Pfam" id="PF04479">
    <property type="entry name" value="RTA1"/>
    <property type="match status" value="1"/>
</dbReference>
<protein>
    <submittedName>
        <fullName evidence="7">Uncharacterized protein</fullName>
    </submittedName>
</protein>
<dbReference type="Proteomes" id="UP001276659">
    <property type="component" value="Unassembled WGS sequence"/>
</dbReference>
<dbReference type="InterPro" id="IPR007568">
    <property type="entry name" value="RTA1"/>
</dbReference>
<dbReference type="PANTHER" id="PTHR31465">
    <property type="entry name" value="PROTEIN RTA1-RELATED"/>
    <property type="match status" value="1"/>
</dbReference>
<feature type="transmembrane region" description="Helical" evidence="6">
    <location>
        <begin position="116"/>
        <end position="134"/>
    </location>
</feature>
<comment type="subcellular location">
    <subcellularLocation>
        <location evidence="1">Membrane</location>
        <topology evidence="1">Multi-pass membrane protein</topology>
    </subcellularLocation>
</comment>
<evidence type="ECO:0000256" key="4">
    <source>
        <dbReference type="ARBA" id="ARBA00023136"/>
    </source>
</evidence>
<feature type="transmembrane region" description="Helical" evidence="6">
    <location>
        <begin position="77"/>
        <end position="96"/>
    </location>
</feature>
<evidence type="ECO:0000256" key="2">
    <source>
        <dbReference type="ARBA" id="ARBA00022692"/>
    </source>
</evidence>
<dbReference type="PANTHER" id="PTHR31465:SF7">
    <property type="entry name" value="SPHINGOID LONG-CHAIN BASE TRANSPORTER RSB1"/>
    <property type="match status" value="1"/>
</dbReference>
<evidence type="ECO:0000313" key="8">
    <source>
        <dbReference type="Proteomes" id="UP001276659"/>
    </source>
</evidence>
<feature type="transmembrane region" description="Helical" evidence="6">
    <location>
        <begin position="49"/>
        <end position="71"/>
    </location>
</feature>
<organism evidence="7 8">
    <name type="scientific">Lepraria neglecta</name>
    <dbReference type="NCBI Taxonomy" id="209136"/>
    <lineage>
        <taxon>Eukaryota</taxon>
        <taxon>Fungi</taxon>
        <taxon>Dikarya</taxon>
        <taxon>Ascomycota</taxon>
        <taxon>Pezizomycotina</taxon>
        <taxon>Lecanoromycetes</taxon>
        <taxon>OSLEUM clade</taxon>
        <taxon>Lecanoromycetidae</taxon>
        <taxon>Lecanorales</taxon>
        <taxon>Lecanorineae</taxon>
        <taxon>Stereocaulaceae</taxon>
        <taxon>Lepraria</taxon>
    </lineage>
</organism>
<keyword evidence="8" id="KW-1185">Reference proteome</keyword>
<evidence type="ECO:0000256" key="3">
    <source>
        <dbReference type="ARBA" id="ARBA00022989"/>
    </source>
</evidence>
<accession>A0AAD9Z7G1</accession>
<feature type="transmembrane region" description="Helical" evidence="6">
    <location>
        <begin position="23"/>
        <end position="42"/>
    </location>
</feature>
<reference evidence="7" key="1">
    <citation type="submission" date="2022-11" db="EMBL/GenBank/DDBJ databases">
        <title>Chromosomal genome sequence assembly and mating type (MAT) locus characterization of the leprose asexual lichenized fungus Lepraria neglecta (Nyl.) Erichsen.</title>
        <authorList>
            <person name="Allen J.L."/>
            <person name="Pfeffer B."/>
        </authorList>
    </citation>
    <scope>NUCLEOTIDE SEQUENCE</scope>
    <source>
        <strain evidence="7">Allen 5258</strain>
    </source>
</reference>
<gene>
    <name evidence="7" type="ORF">OEA41_003686</name>
</gene>
<keyword evidence="3 6" id="KW-1133">Transmembrane helix</keyword>
<evidence type="ECO:0000256" key="6">
    <source>
        <dbReference type="SAM" id="Phobius"/>
    </source>
</evidence>
<evidence type="ECO:0000256" key="5">
    <source>
        <dbReference type="SAM" id="MobiDB-lite"/>
    </source>
</evidence>
<name>A0AAD9Z7G1_9LECA</name>
<feature type="region of interest" description="Disordered" evidence="5">
    <location>
        <begin position="388"/>
        <end position="414"/>
    </location>
</feature>
<dbReference type="GO" id="GO:0000324">
    <property type="term" value="C:fungal-type vacuole"/>
    <property type="evidence" value="ECO:0007669"/>
    <property type="project" value="TreeGrafter"/>
</dbReference>
<dbReference type="EMBL" id="JASNWA010000008">
    <property type="protein sequence ID" value="KAK3171602.1"/>
    <property type="molecule type" value="Genomic_DNA"/>
</dbReference>
<keyword evidence="2 6" id="KW-0812">Transmembrane</keyword>
<evidence type="ECO:0000256" key="1">
    <source>
        <dbReference type="ARBA" id="ARBA00004141"/>
    </source>
</evidence>
<sequence length="552" mass="62318">MSALQDIGNLANTTQYPRLSSQIPTNVFLALFGNAMVIHVILGLKWRTWFFGVAFFYGCVSEMVGYVGRIMLWENPFSFAGFLSLAVVLILIRCAYRIDELSDGYDGPLIHDEGLFVGLEGVMIIVAVFCLAIAHPGPVFAKVESESVINVAKEPENVHGKLSATSFMKQQLGLKNPDICKVLKVRYENHRQIQIMVNTDVNKMNDWWHDPTRPNSHLPLNHGIKDYAELALSIKHDLRLPRPTLNIAPAPAPSAPRPKILLKQIPRKRMLSANSSQIPSYMHTEDVFYPTGVSITSRSEFRSSPNTTISAACSPSRGHYMSPTELINQQISGGKPALQSKRIARGVPMQRKPTHEKQIYIHPLGQYPTSSTSFALLSSTNDRLAAPKSFYRPKSNGLRSTSLESKTEPRAPAHATFASPTEIMPKREHGEISEEDVPFDPETCPWHALRDVLFARDNTDLTTLQISIILRYRYGAEFLQLRTVTLKDVLKMDHHCLNSGNELYERSRWGYQHIETKLREEFEGGYSGTADYKHSHQAMSFARMRKRERVEQ</sequence>
<proteinExistence type="predicted"/>
<evidence type="ECO:0000313" key="7">
    <source>
        <dbReference type="EMBL" id="KAK3171602.1"/>
    </source>
</evidence>
<keyword evidence="4 6" id="KW-0472">Membrane</keyword>